<evidence type="ECO:0000313" key="3">
    <source>
        <dbReference type="Proteomes" id="UP000291758"/>
    </source>
</evidence>
<dbReference type="Proteomes" id="UP000291758">
    <property type="component" value="Chromosome"/>
</dbReference>
<keyword evidence="3" id="KW-1185">Reference proteome</keyword>
<organism evidence="2 3">
    <name type="scientific">Xylanimonas allomyrinae</name>
    <dbReference type="NCBI Taxonomy" id="2509459"/>
    <lineage>
        <taxon>Bacteria</taxon>
        <taxon>Bacillati</taxon>
        <taxon>Actinomycetota</taxon>
        <taxon>Actinomycetes</taxon>
        <taxon>Micrococcales</taxon>
        <taxon>Promicromonosporaceae</taxon>
        <taxon>Xylanimonas</taxon>
    </lineage>
</organism>
<dbReference type="KEGG" id="xyl:ET495_08900"/>
<accession>A0A4P6EM35</accession>
<sequence>MILSTADFDSPVWTNKQHLARGLAASRDVYYIESLGLRAPRLRAADIRRALDRLRGRRSSALRHHRPKGLVVLSPLVIPFHGLRAVRTINRLLLRMFVTSRLPKGAVFWTFSPVDYEMGDEFSGLVYHSVDLVHETPGTPRDTLLASERSLIERADAVVASSKVVAEHLAHLGAADVHLWENVAQTELFSAVHREREDRAVFAGNLTPVKVDFDLLLGVLDSGVKLDLAGPISIDGQGLGAAGEKVLAHPNARYRGLLSLDELADLFARARVGLIPYELNRYTDGVFPMKVYEYLSAGLRVVATPLPSLAGLEAKGLETAPREQFGDRVLDAMNDRDVRNAELRSQAAQARSWTHRTAQADELVEALAARAARRPVPGEAGASRRLSRHGRALGKTGES</sequence>
<dbReference type="RefSeq" id="WP_129204357.1">
    <property type="nucleotide sequence ID" value="NZ_CP035495.1"/>
</dbReference>
<dbReference type="GO" id="GO:0016740">
    <property type="term" value="F:transferase activity"/>
    <property type="evidence" value="ECO:0007669"/>
    <property type="project" value="UniProtKB-KW"/>
</dbReference>
<keyword evidence="2" id="KW-0808">Transferase</keyword>
<dbReference type="EMBL" id="CP035495">
    <property type="protein sequence ID" value="QAY63346.1"/>
    <property type="molecule type" value="Genomic_DNA"/>
</dbReference>
<feature type="region of interest" description="Disordered" evidence="1">
    <location>
        <begin position="372"/>
        <end position="399"/>
    </location>
</feature>
<evidence type="ECO:0000313" key="2">
    <source>
        <dbReference type="EMBL" id="QAY63346.1"/>
    </source>
</evidence>
<name>A0A4P6EM35_9MICO</name>
<evidence type="ECO:0000256" key="1">
    <source>
        <dbReference type="SAM" id="MobiDB-lite"/>
    </source>
</evidence>
<dbReference type="Gene3D" id="3.40.50.2000">
    <property type="entry name" value="Glycogen Phosphorylase B"/>
    <property type="match status" value="1"/>
</dbReference>
<proteinExistence type="predicted"/>
<dbReference type="OrthoDB" id="9771846at2"/>
<protein>
    <submittedName>
        <fullName evidence="2">Glycosyltransferase</fullName>
    </submittedName>
</protein>
<gene>
    <name evidence="2" type="ORF">ET495_08900</name>
</gene>
<dbReference type="AlphaFoldDB" id="A0A4P6EM35"/>
<dbReference type="SUPFAM" id="SSF53756">
    <property type="entry name" value="UDP-Glycosyltransferase/glycogen phosphorylase"/>
    <property type="match status" value="1"/>
</dbReference>
<reference evidence="2 3" key="1">
    <citation type="submission" date="2019-01" db="EMBL/GenBank/DDBJ databases">
        <title>Genome sequencing of strain 2JSPR-7.</title>
        <authorList>
            <person name="Heo J."/>
            <person name="Kim S.-J."/>
            <person name="Kim J.-S."/>
            <person name="Hong S.-B."/>
            <person name="Kwon S.-W."/>
        </authorList>
    </citation>
    <scope>NUCLEOTIDE SEQUENCE [LARGE SCALE GENOMIC DNA]</scope>
    <source>
        <strain evidence="2 3">2JSPR-7</strain>
    </source>
</reference>
<feature type="compositionally biased region" description="Low complexity" evidence="1">
    <location>
        <begin position="372"/>
        <end position="381"/>
    </location>
</feature>